<keyword evidence="5 8" id="KW-1133">Transmembrane helix</keyword>
<comment type="caution">
    <text evidence="10">The sequence shown here is derived from an EMBL/GenBank/DDBJ whole genome shotgun (WGS) entry which is preliminary data.</text>
</comment>
<dbReference type="InterPro" id="IPR036259">
    <property type="entry name" value="MFS_trans_sf"/>
</dbReference>
<evidence type="ECO:0000256" key="4">
    <source>
        <dbReference type="ARBA" id="ARBA00022692"/>
    </source>
</evidence>
<dbReference type="InterPro" id="IPR020846">
    <property type="entry name" value="MFS_dom"/>
</dbReference>
<feature type="transmembrane region" description="Helical" evidence="8">
    <location>
        <begin position="151"/>
        <end position="173"/>
    </location>
</feature>
<sequence>MAVGKSAPWGYRWRSSQSFIITTATISLFSEAFLFGFIVPILPYMLETRLHLDPSQTQNFTTTLLTVYGVVSLVSAPFFAHFADKTPSRKVPLLLSLAACASGTVLVACAPTVWLLMTGQILQSLASSSVWIVAFATLADNVGEGNKGKVLGTAMSFVGTGIFAGPMVSGALLQLLGYWPAWSAALLLLAVDVVARLLMIEVNPTSTEGTEQTDERTALLDGENGPTSDAGKALPARGFYRIMLTNAQILAGIFNTLIFSVIISAFDTTLPLHVRDLFGWESLPVGIIFLGLQVPSILFGPAIGSLRDRVGLRWPTVIGWGFIVPLIWLLGVPGADLPWGRLEHGGQVVYIIAVVGLGFAFALLRGAGTFQMMAVVHELEAKDPNIFGPYGGNSRLSSLTELPFNIGMIAGPLLSGSISETIGYYWMNTALAVLALLVTISSYLYLTAAPKSDGDEEV</sequence>
<gene>
    <name evidence="10" type="ORF">BJX63DRAFT_234255</name>
</gene>
<dbReference type="PRINTS" id="PR01035">
    <property type="entry name" value="TCRTETA"/>
</dbReference>
<evidence type="ECO:0000256" key="7">
    <source>
        <dbReference type="SAM" id="MobiDB-lite"/>
    </source>
</evidence>
<reference evidence="10 11" key="1">
    <citation type="submission" date="2024-07" db="EMBL/GenBank/DDBJ databases">
        <title>Section-level genome sequencing and comparative genomics of Aspergillus sections Usti and Cavernicolus.</title>
        <authorList>
            <consortium name="Lawrence Berkeley National Laboratory"/>
            <person name="Nybo J.L."/>
            <person name="Vesth T.C."/>
            <person name="Theobald S."/>
            <person name="Frisvad J.C."/>
            <person name="Larsen T.O."/>
            <person name="Kjaerboelling I."/>
            <person name="Rothschild-Mancinelli K."/>
            <person name="Lyhne E.K."/>
            <person name="Kogle M.E."/>
            <person name="Barry K."/>
            <person name="Clum A."/>
            <person name="Na H."/>
            <person name="Ledsgaard L."/>
            <person name="Lin J."/>
            <person name="Lipzen A."/>
            <person name="Kuo A."/>
            <person name="Riley R."/>
            <person name="Mondo S."/>
            <person name="Labutti K."/>
            <person name="Haridas S."/>
            <person name="Pangalinan J."/>
            <person name="Salamov A.A."/>
            <person name="Simmons B.A."/>
            <person name="Magnuson J.K."/>
            <person name="Chen J."/>
            <person name="Drula E."/>
            <person name="Henrissat B."/>
            <person name="Wiebenga A."/>
            <person name="Lubbers R.J."/>
            <person name="Gomes A.C."/>
            <person name="Makela M.R."/>
            <person name="Stajich J."/>
            <person name="Grigoriev I.V."/>
            <person name="Mortensen U.H."/>
            <person name="De Vries R.P."/>
            <person name="Baker S.E."/>
            <person name="Andersen M.R."/>
        </authorList>
    </citation>
    <scope>NUCLEOTIDE SEQUENCE [LARGE SCALE GENOMIC DNA]</scope>
    <source>
        <strain evidence="10 11">CBS 588.65</strain>
    </source>
</reference>
<dbReference type="PANTHER" id="PTHR23506:SF35">
    <property type="entry name" value="MAJOR FACILITATOR SUPERFAMILY (MFS) PROFILE DOMAIN-CONTAINING PROTEIN-RELATED"/>
    <property type="match status" value="1"/>
</dbReference>
<feature type="region of interest" description="Disordered" evidence="7">
    <location>
        <begin position="206"/>
        <end position="229"/>
    </location>
</feature>
<dbReference type="InterPro" id="IPR050930">
    <property type="entry name" value="MFS_Vesicular_Transporter"/>
</dbReference>
<evidence type="ECO:0000259" key="9">
    <source>
        <dbReference type="PROSITE" id="PS50850"/>
    </source>
</evidence>
<feature type="transmembrane region" description="Helical" evidence="8">
    <location>
        <begin position="247"/>
        <end position="266"/>
    </location>
</feature>
<keyword evidence="11" id="KW-1185">Reference proteome</keyword>
<accession>A0ABR4HC26</accession>
<dbReference type="Proteomes" id="UP001610334">
    <property type="component" value="Unassembled WGS sequence"/>
</dbReference>
<dbReference type="Gene3D" id="1.20.1250.20">
    <property type="entry name" value="MFS general substrate transporter like domains"/>
    <property type="match status" value="2"/>
</dbReference>
<evidence type="ECO:0000256" key="2">
    <source>
        <dbReference type="ARBA" id="ARBA00006829"/>
    </source>
</evidence>
<dbReference type="InterPro" id="IPR011701">
    <property type="entry name" value="MFS"/>
</dbReference>
<evidence type="ECO:0000256" key="3">
    <source>
        <dbReference type="ARBA" id="ARBA00022448"/>
    </source>
</evidence>
<dbReference type="PROSITE" id="PS50850">
    <property type="entry name" value="MFS"/>
    <property type="match status" value="1"/>
</dbReference>
<feature type="transmembrane region" description="Helical" evidence="8">
    <location>
        <begin position="347"/>
        <end position="364"/>
    </location>
</feature>
<dbReference type="PANTHER" id="PTHR23506">
    <property type="entry name" value="GH10249P"/>
    <property type="match status" value="1"/>
</dbReference>
<feature type="transmembrane region" description="Helical" evidence="8">
    <location>
        <begin position="121"/>
        <end position="139"/>
    </location>
</feature>
<evidence type="ECO:0000256" key="6">
    <source>
        <dbReference type="ARBA" id="ARBA00023136"/>
    </source>
</evidence>
<feature type="transmembrane region" description="Helical" evidence="8">
    <location>
        <begin position="20"/>
        <end position="42"/>
    </location>
</feature>
<keyword evidence="4 8" id="KW-0812">Transmembrane</keyword>
<comment type="subcellular location">
    <subcellularLocation>
        <location evidence="1">Membrane</location>
        <topology evidence="1">Multi-pass membrane protein</topology>
    </subcellularLocation>
</comment>
<keyword evidence="3" id="KW-0813">Transport</keyword>
<feature type="transmembrane region" description="Helical" evidence="8">
    <location>
        <begin position="94"/>
        <end position="115"/>
    </location>
</feature>
<comment type="similarity">
    <text evidence="2">Belongs to the major facilitator superfamily. Vesicular transporter family.</text>
</comment>
<keyword evidence="6 8" id="KW-0472">Membrane</keyword>
<evidence type="ECO:0000313" key="11">
    <source>
        <dbReference type="Proteomes" id="UP001610334"/>
    </source>
</evidence>
<dbReference type="EMBL" id="JBFXLT010000043">
    <property type="protein sequence ID" value="KAL2813022.1"/>
    <property type="molecule type" value="Genomic_DNA"/>
</dbReference>
<feature type="transmembrane region" description="Helical" evidence="8">
    <location>
        <begin position="317"/>
        <end position="335"/>
    </location>
</feature>
<evidence type="ECO:0000313" key="10">
    <source>
        <dbReference type="EMBL" id="KAL2813022.1"/>
    </source>
</evidence>
<evidence type="ECO:0000256" key="8">
    <source>
        <dbReference type="SAM" id="Phobius"/>
    </source>
</evidence>
<dbReference type="CDD" id="cd17325">
    <property type="entry name" value="MFS_MdtG_SLC18_like"/>
    <property type="match status" value="1"/>
</dbReference>
<protein>
    <submittedName>
        <fullName evidence="10">Major facilitator superfamily domain-containing protein</fullName>
    </submittedName>
</protein>
<dbReference type="Pfam" id="PF07690">
    <property type="entry name" value="MFS_1"/>
    <property type="match status" value="1"/>
</dbReference>
<dbReference type="SUPFAM" id="SSF103473">
    <property type="entry name" value="MFS general substrate transporter"/>
    <property type="match status" value="1"/>
</dbReference>
<evidence type="ECO:0000256" key="1">
    <source>
        <dbReference type="ARBA" id="ARBA00004141"/>
    </source>
</evidence>
<name>A0ABR4HC26_9EURO</name>
<feature type="transmembrane region" description="Helical" evidence="8">
    <location>
        <begin position="286"/>
        <end position="305"/>
    </location>
</feature>
<feature type="transmembrane region" description="Helical" evidence="8">
    <location>
        <begin position="179"/>
        <end position="199"/>
    </location>
</feature>
<evidence type="ECO:0000256" key="5">
    <source>
        <dbReference type="ARBA" id="ARBA00022989"/>
    </source>
</evidence>
<proteinExistence type="inferred from homology"/>
<feature type="transmembrane region" description="Helical" evidence="8">
    <location>
        <begin position="62"/>
        <end position="82"/>
    </location>
</feature>
<feature type="domain" description="Major facilitator superfamily (MFS) profile" evidence="9">
    <location>
        <begin position="20"/>
        <end position="453"/>
    </location>
</feature>
<dbReference type="InterPro" id="IPR001958">
    <property type="entry name" value="Tet-R_TetA/multi-R_MdtG-like"/>
</dbReference>
<organism evidence="10 11">
    <name type="scientific">Aspergillus granulosus</name>
    <dbReference type="NCBI Taxonomy" id="176169"/>
    <lineage>
        <taxon>Eukaryota</taxon>
        <taxon>Fungi</taxon>
        <taxon>Dikarya</taxon>
        <taxon>Ascomycota</taxon>
        <taxon>Pezizomycotina</taxon>
        <taxon>Eurotiomycetes</taxon>
        <taxon>Eurotiomycetidae</taxon>
        <taxon>Eurotiales</taxon>
        <taxon>Aspergillaceae</taxon>
        <taxon>Aspergillus</taxon>
        <taxon>Aspergillus subgen. Nidulantes</taxon>
    </lineage>
</organism>
<feature type="transmembrane region" description="Helical" evidence="8">
    <location>
        <begin position="424"/>
        <end position="446"/>
    </location>
</feature>